<organism evidence="2 3">
    <name type="scientific">Dipteronia dyeriana</name>
    <dbReference type="NCBI Taxonomy" id="168575"/>
    <lineage>
        <taxon>Eukaryota</taxon>
        <taxon>Viridiplantae</taxon>
        <taxon>Streptophyta</taxon>
        <taxon>Embryophyta</taxon>
        <taxon>Tracheophyta</taxon>
        <taxon>Spermatophyta</taxon>
        <taxon>Magnoliopsida</taxon>
        <taxon>eudicotyledons</taxon>
        <taxon>Gunneridae</taxon>
        <taxon>Pentapetalae</taxon>
        <taxon>rosids</taxon>
        <taxon>malvids</taxon>
        <taxon>Sapindales</taxon>
        <taxon>Sapindaceae</taxon>
        <taxon>Hippocastanoideae</taxon>
        <taxon>Acereae</taxon>
        <taxon>Dipteronia</taxon>
    </lineage>
</organism>
<dbReference type="InterPro" id="IPR002156">
    <property type="entry name" value="RNaseH_domain"/>
</dbReference>
<evidence type="ECO:0000313" key="3">
    <source>
        <dbReference type="Proteomes" id="UP001280121"/>
    </source>
</evidence>
<dbReference type="GO" id="GO:0004523">
    <property type="term" value="F:RNA-DNA hybrid ribonuclease activity"/>
    <property type="evidence" value="ECO:0007669"/>
    <property type="project" value="InterPro"/>
</dbReference>
<evidence type="ECO:0000313" key="2">
    <source>
        <dbReference type="EMBL" id="KAK2634047.1"/>
    </source>
</evidence>
<dbReference type="Pfam" id="PF13456">
    <property type="entry name" value="RVT_3"/>
    <property type="match status" value="1"/>
</dbReference>
<dbReference type="PANTHER" id="PTHR47074:SF48">
    <property type="entry name" value="POLYNUCLEOTIDYL TRANSFERASE, RIBONUCLEASE H-LIKE SUPERFAMILY PROTEIN"/>
    <property type="match status" value="1"/>
</dbReference>
<sequence length="482" mass="54095">MCSSKEEGGLGFRDLELFNRALLAKQGWRLIRNPNSLVGRVLKRCYFSDSTFMEANPKMRGSLVWKGLLWGRAIISMGSRWRIGKGKSVRIYGDRWIPRPSAFKIISPMILDENDTVNTLKTDSGGWNVELLQNNFLTDDVDKILSIPPQILRLKTVFCGILIRVGGEYSVRSGYMVAKELALSSNPGTLGLKGLALWWKALWQLKIPSKIKLFVWRACYRRIPTLVRDQCPFVKGFKFSETLRFLDFMIGCWRNLHTGNLELLCVILWKIWNCRNLLVHNLYKQDVGSVVSWACDFLEEWRSVHGIGESNQKKVNGGLCRWRPPEEGMFKINTDAATEYENMMIGYGAIIRENSGGVKAAGIKNAKATLGPIIAKAMAVKYGILLAFESNLVPFQIETDSLQLVTILCEGRIPSVDVGPIIGEILGLLEPLPCWSIRHVPRLGNLVAHSLAKMGLSAASDCSRLNGYPHCVEKFIKADACL</sequence>
<keyword evidence="3" id="KW-1185">Reference proteome</keyword>
<dbReference type="SUPFAM" id="SSF53098">
    <property type="entry name" value="Ribonuclease H-like"/>
    <property type="match status" value="1"/>
</dbReference>
<dbReference type="PANTHER" id="PTHR47074">
    <property type="entry name" value="BNAC02G40300D PROTEIN"/>
    <property type="match status" value="1"/>
</dbReference>
<dbReference type="EMBL" id="JANJYI010000009">
    <property type="protein sequence ID" value="KAK2634047.1"/>
    <property type="molecule type" value="Genomic_DNA"/>
</dbReference>
<dbReference type="CDD" id="cd06222">
    <property type="entry name" value="RNase_H_like"/>
    <property type="match status" value="1"/>
</dbReference>
<proteinExistence type="predicted"/>
<dbReference type="GO" id="GO:0003676">
    <property type="term" value="F:nucleic acid binding"/>
    <property type="evidence" value="ECO:0007669"/>
    <property type="project" value="InterPro"/>
</dbReference>
<comment type="caution">
    <text evidence="2">The sequence shown here is derived from an EMBL/GenBank/DDBJ whole genome shotgun (WGS) entry which is preliminary data.</text>
</comment>
<accession>A0AAD9TE18</accession>
<protein>
    <recommendedName>
        <fullName evidence="1">RNase H type-1 domain-containing protein</fullName>
    </recommendedName>
</protein>
<dbReference type="InterPro" id="IPR012337">
    <property type="entry name" value="RNaseH-like_sf"/>
</dbReference>
<reference evidence="2" key="1">
    <citation type="journal article" date="2023" name="Plant J.">
        <title>Genome sequences and population genomics provide insights into the demographic history, inbreeding, and mutation load of two 'living fossil' tree species of Dipteronia.</title>
        <authorList>
            <person name="Feng Y."/>
            <person name="Comes H.P."/>
            <person name="Chen J."/>
            <person name="Zhu S."/>
            <person name="Lu R."/>
            <person name="Zhang X."/>
            <person name="Li P."/>
            <person name="Qiu J."/>
            <person name="Olsen K.M."/>
            <person name="Qiu Y."/>
        </authorList>
    </citation>
    <scope>NUCLEOTIDE SEQUENCE</scope>
    <source>
        <strain evidence="2">KIB01</strain>
    </source>
</reference>
<dbReference type="Gene3D" id="3.30.420.10">
    <property type="entry name" value="Ribonuclease H-like superfamily/Ribonuclease H"/>
    <property type="match status" value="1"/>
</dbReference>
<dbReference type="AlphaFoldDB" id="A0AAD9TE18"/>
<feature type="domain" description="RNase H type-1" evidence="1">
    <location>
        <begin position="333"/>
        <end position="454"/>
    </location>
</feature>
<name>A0AAD9TE18_9ROSI</name>
<dbReference type="InterPro" id="IPR044730">
    <property type="entry name" value="RNase_H-like_dom_plant"/>
</dbReference>
<dbReference type="InterPro" id="IPR036397">
    <property type="entry name" value="RNaseH_sf"/>
</dbReference>
<gene>
    <name evidence="2" type="ORF">Ddye_028839</name>
</gene>
<evidence type="ECO:0000259" key="1">
    <source>
        <dbReference type="Pfam" id="PF13456"/>
    </source>
</evidence>
<dbReference type="InterPro" id="IPR052929">
    <property type="entry name" value="RNase_H-like_EbsB-rel"/>
</dbReference>
<dbReference type="Proteomes" id="UP001280121">
    <property type="component" value="Unassembled WGS sequence"/>
</dbReference>